<organism evidence="2 3">
    <name type="scientific">Thermogutta terrifontis</name>
    <dbReference type="NCBI Taxonomy" id="1331910"/>
    <lineage>
        <taxon>Bacteria</taxon>
        <taxon>Pseudomonadati</taxon>
        <taxon>Planctomycetota</taxon>
        <taxon>Planctomycetia</taxon>
        <taxon>Pirellulales</taxon>
        <taxon>Thermoguttaceae</taxon>
        <taxon>Thermogutta</taxon>
    </lineage>
</organism>
<dbReference type="Proteomes" id="UP000215086">
    <property type="component" value="Chromosome"/>
</dbReference>
<feature type="chain" id="PRO_5013035742" evidence="1">
    <location>
        <begin position="25"/>
        <end position="287"/>
    </location>
</feature>
<keyword evidence="1" id="KW-0732">Signal</keyword>
<accession>A0A286RCB8</accession>
<evidence type="ECO:0000313" key="3">
    <source>
        <dbReference type="Proteomes" id="UP000215086"/>
    </source>
</evidence>
<dbReference type="AlphaFoldDB" id="A0A286RCB8"/>
<reference evidence="2 3" key="1">
    <citation type="journal article" name="Front. Microbiol.">
        <title>Sugar Metabolism of the First Thermophilic Planctomycete Thermogutta terrifontis: Comparative Genomic and Transcriptomic Approaches.</title>
        <authorList>
            <person name="Elcheninov A.G."/>
            <person name="Menzel P."/>
            <person name="Gudbergsdottir S.R."/>
            <person name="Slesarev A.I."/>
            <person name="Kadnikov V.V."/>
            <person name="Krogh A."/>
            <person name="Bonch-Osmolovskaya E.A."/>
            <person name="Peng X."/>
            <person name="Kublanov I.V."/>
        </authorList>
    </citation>
    <scope>NUCLEOTIDE SEQUENCE [LARGE SCALE GENOMIC DNA]</scope>
    <source>
        <strain evidence="2 3">R1</strain>
    </source>
</reference>
<dbReference type="KEGG" id="ttf:THTE_1008"/>
<dbReference type="EMBL" id="CP018477">
    <property type="protein sequence ID" value="ASV73610.1"/>
    <property type="molecule type" value="Genomic_DNA"/>
</dbReference>
<protein>
    <submittedName>
        <fullName evidence="2">Cell surface protein</fullName>
    </submittedName>
</protein>
<dbReference type="RefSeq" id="WP_207651773.1">
    <property type="nucleotide sequence ID" value="NZ_CP018477.1"/>
</dbReference>
<proteinExistence type="predicted"/>
<gene>
    <name evidence="2" type="ORF">THTE_1008</name>
</gene>
<name>A0A286RCB8_9BACT</name>
<sequence length="287" mass="30671">MRRRVSLFLLTPVVLMAVKAKVDAGPYDPAAGQPGSLAVHMSDPAFVGWASGWRDYQPGANVSITWQTPNKALGPAVGNSFDVVSLGEGGSIVLTFDRPIFDGPGWDFAVFENSFSDTFLELAYVEVSSDGVNYFRFPNDSLTPGPVGPYGAVDPTNITGLAGKYRQGWGTPFDLAVLVGISPLLDFSNIQFVRILDIIGDGTYRDTSGDPIYDPYPTTGSAGFDLDAVGVRYFAPEAHIVPEPSALAILLTAIPFIGVKLGRKFWNAKSAGVIQRTESVGDQVTLS</sequence>
<feature type="signal peptide" evidence="1">
    <location>
        <begin position="1"/>
        <end position="24"/>
    </location>
</feature>
<evidence type="ECO:0000256" key="1">
    <source>
        <dbReference type="SAM" id="SignalP"/>
    </source>
</evidence>
<keyword evidence="3" id="KW-1185">Reference proteome</keyword>
<evidence type="ECO:0000313" key="2">
    <source>
        <dbReference type="EMBL" id="ASV73610.1"/>
    </source>
</evidence>